<dbReference type="OrthoDB" id="7762884at2759"/>
<keyword evidence="2" id="KW-1185">Reference proteome</keyword>
<dbReference type="PANTHER" id="PTHR47331">
    <property type="entry name" value="PHD-TYPE DOMAIN-CONTAINING PROTEIN"/>
    <property type="match status" value="1"/>
</dbReference>
<dbReference type="SUPFAM" id="SSF56672">
    <property type="entry name" value="DNA/RNA polymerases"/>
    <property type="match status" value="1"/>
</dbReference>
<proteinExistence type="predicted"/>
<dbReference type="EMBL" id="VTPC01006284">
    <property type="protein sequence ID" value="KAF2895061.1"/>
    <property type="molecule type" value="Genomic_DNA"/>
</dbReference>
<name>A0A8K0D0U6_IGNLU</name>
<dbReference type="Pfam" id="PF03564">
    <property type="entry name" value="DUF1759"/>
    <property type="match status" value="1"/>
</dbReference>
<comment type="caution">
    <text evidence="1">The sequence shown here is derived from an EMBL/GenBank/DDBJ whole genome shotgun (WGS) entry which is preliminary data.</text>
</comment>
<dbReference type="InterPro" id="IPR005312">
    <property type="entry name" value="DUF1759"/>
</dbReference>
<gene>
    <name evidence="1" type="ORF">ILUMI_11114</name>
</gene>
<evidence type="ECO:0008006" key="3">
    <source>
        <dbReference type="Google" id="ProtNLM"/>
    </source>
</evidence>
<dbReference type="Proteomes" id="UP000801492">
    <property type="component" value="Unassembled WGS sequence"/>
</dbReference>
<accession>A0A8K0D0U6</accession>
<evidence type="ECO:0000313" key="1">
    <source>
        <dbReference type="EMBL" id="KAF2895061.1"/>
    </source>
</evidence>
<dbReference type="InterPro" id="IPR008042">
    <property type="entry name" value="Retrotrans_Pao"/>
</dbReference>
<protein>
    <recommendedName>
        <fullName evidence="3">DUF5641 domain-containing protein</fullName>
    </recommendedName>
</protein>
<dbReference type="GO" id="GO:0071897">
    <property type="term" value="P:DNA biosynthetic process"/>
    <property type="evidence" value="ECO:0007669"/>
    <property type="project" value="UniProtKB-ARBA"/>
</dbReference>
<dbReference type="PANTHER" id="PTHR47331:SF1">
    <property type="entry name" value="GAG-LIKE PROTEIN"/>
    <property type="match status" value="1"/>
</dbReference>
<sequence length="777" mass="88726">MSSRQIIINPNINAAKGFLETLNNFENSIKDFPENATEEELEIFSLNLRDIESLLNDYQASYFQLSEQEIQCSNLLTRNKFQSKQNRCIVRAKNLIKMHKEQSNLVNKHHTQIGGESNKCERILQTTLQQSLPRLSLPTFHDNFIDYLPFIDNFKSIVDRASISNSQKFFHLLSCVKEGAKEVIAGLLPSDKNYDIALALLEARYNKPKLIIQAHIKNSFELKPVTKSASSLCKFTDNLNKNVSCLHNMKLTDSQIAGALCSYVVSNKLDSETKEKFKMSNPNEIPSIDNTVTFLQNRVQLLLEKNLQSKFNGAKLDNVRPKDQIHFRENVRKNKDGRFIVKTPFNEKIQNMGGSYSSALNRFLNLERRLSKDKIVRNQYVNFMKEYENLKHMTKVNINPIELNKYYFLPHHPVLRADSITTKLRVVFDGSATTTTGLSINDCQKNGPVVQNDLFSILIQFGEHSVAIIADSERLYRQILVSPEDRRYQTILWRDNLNEMVSAYSLNTVTYGCKSSSYLATRCLKQLAEECKESNKSVSELINKSLYVDDLIYSGVDAVSVKNLMRETMKVFGSAGIQLRKFISNVPAALPKPAQINVEYFTINLKETETTKALGLQWVLQPDVLKYSFEFNAAQDTVTKRFILSTIARVFDSIGLISPILVKGKILMQKLWQDKLGWDGPIIDGSLKQYWESLLQDLRRIHELEIPRCERQIEQLKVGDLVLLKTENTSPLTWPLARVTEVYPSPNDNLVRVASVKCANGAVFKRSIAKMCALPIY</sequence>
<dbReference type="InterPro" id="IPR043502">
    <property type="entry name" value="DNA/RNA_pol_sf"/>
</dbReference>
<dbReference type="AlphaFoldDB" id="A0A8K0D0U6"/>
<dbReference type="Pfam" id="PF05380">
    <property type="entry name" value="Peptidase_A17"/>
    <property type="match status" value="1"/>
</dbReference>
<evidence type="ECO:0000313" key="2">
    <source>
        <dbReference type="Proteomes" id="UP000801492"/>
    </source>
</evidence>
<organism evidence="1 2">
    <name type="scientific">Ignelater luminosus</name>
    <name type="common">Cucubano</name>
    <name type="synonym">Pyrophorus luminosus</name>
    <dbReference type="NCBI Taxonomy" id="2038154"/>
    <lineage>
        <taxon>Eukaryota</taxon>
        <taxon>Metazoa</taxon>
        <taxon>Ecdysozoa</taxon>
        <taxon>Arthropoda</taxon>
        <taxon>Hexapoda</taxon>
        <taxon>Insecta</taxon>
        <taxon>Pterygota</taxon>
        <taxon>Neoptera</taxon>
        <taxon>Endopterygota</taxon>
        <taxon>Coleoptera</taxon>
        <taxon>Polyphaga</taxon>
        <taxon>Elateriformia</taxon>
        <taxon>Elateroidea</taxon>
        <taxon>Elateridae</taxon>
        <taxon>Agrypninae</taxon>
        <taxon>Pyrophorini</taxon>
        <taxon>Ignelater</taxon>
    </lineage>
</organism>
<reference evidence="1" key="1">
    <citation type="submission" date="2019-08" db="EMBL/GenBank/DDBJ databases">
        <title>The genome of the North American firefly Photinus pyralis.</title>
        <authorList>
            <consortium name="Photinus pyralis genome working group"/>
            <person name="Fallon T.R."/>
            <person name="Sander Lower S.E."/>
            <person name="Weng J.-K."/>
        </authorList>
    </citation>
    <scope>NUCLEOTIDE SEQUENCE</scope>
    <source>
        <strain evidence="1">TRF0915ILg1</strain>
        <tissue evidence="1">Whole body</tissue>
    </source>
</reference>